<gene>
    <name evidence="3" type="ORF">H9862_05070</name>
</gene>
<evidence type="ECO:0000313" key="4">
    <source>
        <dbReference type="Proteomes" id="UP000823964"/>
    </source>
</evidence>
<organism evidence="3 4">
    <name type="scientific">Candidatus Akkermansia intestinigallinarum</name>
    <dbReference type="NCBI Taxonomy" id="2838431"/>
    <lineage>
        <taxon>Bacteria</taxon>
        <taxon>Pseudomonadati</taxon>
        <taxon>Verrucomicrobiota</taxon>
        <taxon>Verrucomicrobiia</taxon>
        <taxon>Verrucomicrobiales</taxon>
        <taxon>Akkermansiaceae</taxon>
        <taxon>Akkermansia</taxon>
    </lineage>
</organism>
<dbReference type="GO" id="GO:0006508">
    <property type="term" value="P:proteolysis"/>
    <property type="evidence" value="ECO:0007669"/>
    <property type="project" value="UniProtKB-KW"/>
</dbReference>
<dbReference type="GO" id="GO:0004175">
    <property type="term" value="F:endopeptidase activity"/>
    <property type="evidence" value="ECO:0007669"/>
    <property type="project" value="UniProtKB-ARBA"/>
</dbReference>
<dbReference type="InterPro" id="IPR014346">
    <property type="entry name" value="Prenyl_protease-related"/>
</dbReference>
<feature type="transmembrane region" description="Helical" evidence="1">
    <location>
        <begin position="212"/>
        <end position="233"/>
    </location>
</feature>
<proteinExistence type="predicted"/>
<sequence length="239" mass="26804">MDKAAPPQSDAALYRCCVLPFVLFIAFNLLLFVLEGTFAWDHPDAPWWRRAPEMWLYPLQTLVCAGYLRRVRRGIPLDGSLGSCLLGVLCGVVGIGIWLIPYLAGWVPNEGGFEPERVFGDSSAAVPVEYALRFMRAALVVPFVEELFWRGFLMRWCVNRDFPQDVPLGTHSPLAYIATTLGFMLVHVTADYPAAFIYGSIAYWLVVRTKRLMPVVLMHAVANLIMGIVAVAWPMPALW</sequence>
<dbReference type="AlphaFoldDB" id="A0A9D1VB97"/>
<feature type="transmembrane region" description="Helical" evidence="1">
    <location>
        <begin position="174"/>
        <end position="205"/>
    </location>
</feature>
<reference evidence="3" key="1">
    <citation type="journal article" date="2021" name="PeerJ">
        <title>Extensive microbial diversity within the chicken gut microbiome revealed by metagenomics and culture.</title>
        <authorList>
            <person name="Gilroy R."/>
            <person name="Ravi A."/>
            <person name="Getino M."/>
            <person name="Pursley I."/>
            <person name="Horton D.L."/>
            <person name="Alikhan N.F."/>
            <person name="Baker D."/>
            <person name="Gharbi K."/>
            <person name="Hall N."/>
            <person name="Watson M."/>
            <person name="Adriaenssens E.M."/>
            <person name="Foster-Nyarko E."/>
            <person name="Jarju S."/>
            <person name="Secka A."/>
            <person name="Antonio M."/>
            <person name="Oren A."/>
            <person name="Chaudhuri R.R."/>
            <person name="La Ragione R."/>
            <person name="Hildebrand F."/>
            <person name="Pallen M.J."/>
        </authorList>
    </citation>
    <scope>NUCLEOTIDE SEQUENCE</scope>
    <source>
        <strain evidence="3">14975</strain>
    </source>
</reference>
<dbReference type="Proteomes" id="UP000823964">
    <property type="component" value="Unassembled WGS sequence"/>
</dbReference>
<keyword evidence="3" id="KW-0378">Hydrolase</keyword>
<reference evidence="3" key="2">
    <citation type="submission" date="2021-04" db="EMBL/GenBank/DDBJ databases">
        <authorList>
            <person name="Gilroy R."/>
        </authorList>
    </citation>
    <scope>NUCLEOTIDE SEQUENCE</scope>
    <source>
        <strain evidence="3">14975</strain>
    </source>
</reference>
<dbReference type="InterPro" id="IPR003675">
    <property type="entry name" value="Rce1/LyrA-like_dom"/>
</dbReference>
<keyword evidence="1" id="KW-1133">Transmembrane helix</keyword>
<keyword evidence="1" id="KW-0472">Membrane</keyword>
<accession>A0A9D1VB97</accession>
<dbReference type="NCBIfam" id="TIGR03008">
    <property type="entry name" value="pepcterm_CAAX"/>
    <property type="match status" value="1"/>
</dbReference>
<feature type="transmembrane region" description="Helical" evidence="1">
    <location>
        <begin position="83"/>
        <end position="104"/>
    </location>
</feature>
<keyword evidence="1" id="KW-0812">Transmembrane</keyword>
<comment type="caution">
    <text evidence="3">The sequence shown here is derived from an EMBL/GenBank/DDBJ whole genome shotgun (WGS) entry which is preliminary data.</text>
</comment>
<keyword evidence="3" id="KW-0645">Protease</keyword>
<evidence type="ECO:0000256" key="1">
    <source>
        <dbReference type="SAM" id="Phobius"/>
    </source>
</evidence>
<protein>
    <submittedName>
        <fullName evidence="3">CAAX prenyl protease-related protein</fullName>
    </submittedName>
</protein>
<name>A0A9D1VB97_9BACT</name>
<feature type="domain" description="CAAX prenyl protease 2/Lysostaphin resistance protein A-like" evidence="2">
    <location>
        <begin position="130"/>
        <end position="225"/>
    </location>
</feature>
<evidence type="ECO:0000313" key="3">
    <source>
        <dbReference type="EMBL" id="HIX19961.1"/>
    </source>
</evidence>
<dbReference type="Pfam" id="PF02517">
    <property type="entry name" value="Rce1-like"/>
    <property type="match status" value="1"/>
</dbReference>
<dbReference type="GO" id="GO:0080120">
    <property type="term" value="P:CAAX-box protein maturation"/>
    <property type="evidence" value="ECO:0007669"/>
    <property type="project" value="UniProtKB-ARBA"/>
</dbReference>
<dbReference type="EMBL" id="DXFQ01000088">
    <property type="protein sequence ID" value="HIX19961.1"/>
    <property type="molecule type" value="Genomic_DNA"/>
</dbReference>
<evidence type="ECO:0000259" key="2">
    <source>
        <dbReference type="Pfam" id="PF02517"/>
    </source>
</evidence>
<feature type="transmembrane region" description="Helical" evidence="1">
    <location>
        <begin position="54"/>
        <end position="71"/>
    </location>
</feature>
<feature type="transmembrane region" description="Helical" evidence="1">
    <location>
        <begin position="12"/>
        <end position="34"/>
    </location>
</feature>